<dbReference type="EMBL" id="CP001276">
    <property type="protein sequence ID" value="ACM07300.1"/>
    <property type="molecule type" value="Genomic_DNA"/>
</dbReference>
<keyword evidence="9" id="KW-0614">Plasmid</keyword>
<feature type="transmembrane region" description="Helical" evidence="7">
    <location>
        <begin position="141"/>
        <end position="159"/>
    </location>
</feature>
<feature type="transmembrane region" description="Helical" evidence="7">
    <location>
        <begin position="115"/>
        <end position="135"/>
    </location>
</feature>
<evidence type="ECO:0000256" key="6">
    <source>
        <dbReference type="ARBA" id="ARBA00023136"/>
    </source>
</evidence>
<dbReference type="OrthoDB" id="9804353at2"/>
<organism evidence="9 10">
    <name type="scientific">Thermomicrobium roseum (strain ATCC 27502 / DSM 5159 / P-2)</name>
    <dbReference type="NCBI Taxonomy" id="309801"/>
    <lineage>
        <taxon>Bacteria</taxon>
        <taxon>Pseudomonadati</taxon>
        <taxon>Thermomicrobiota</taxon>
        <taxon>Thermomicrobia</taxon>
        <taxon>Thermomicrobiales</taxon>
        <taxon>Thermomicrobiaceae</taxon>
        <taxon>Thermomicrobium</taxon>
    </lineage>
</organism>
<feature type="transmembrane region" description="Helical" evidence="7">
    <location>
        <begin position="28"/>
        <end position="45"/>
    </location>
</feature>
<keyword evidence="4 7" id="KW-0812">Transmembrane</keyword>
<feature type="domain" description="ABC transmembrane type-1" evidence="8">
    <location>
        <begin position="77"/>
        <end position="257"/>
    </location>
</feature>
<dbReference type="PANTHER" id="PTHR30151:SF0">
    <property type="entry name" value="ABC TRANSPORTER PERMEASE PROTEIN MJ0413-RELATED"/>
    <property type="match status" value="1"/>
</dbReference>
<evidence type="ECO:0000256" key="7">
    <source>
        <dbReference type="RuleBase" id="RU363032"/>
    </source>
</evidence>
<evidence type="ECO:0000259" key="8">
    <source>
        <dbReference type="PROSITE" id="PS50928"/>
    </source>
</evidence>
<gene>
    <name evidence="9" type="ordered locus">trd_A0332</name>
</gene>
<dbReference type="PANTHER" id="PTHR30151">
    <property type="entry name" value="ALKANE SULFONATE ABC TRANSPORTER-RELATED, MEMBRANE SUBUNIT"/>
    <property type="match status" value="1"/>
</dbReference>
<feature type="transmembrane region" description="Helical" evidence="7">
    <location>
        <begin position="204"/>
        <end position="227"/>
    </location>
</feature>
<accession>B9L3G8</accession>
<proteinExistence type="inferred from homology"/>
<sequence>MVIGSSTRRLVGKQAESSLTGFGLLRRFAPTILVLLLFVVLWLVVASRTSPYVLPSPVSVFRQLVTLFVDGTVWTHVGATLYRVTAGFLLGTVLALLLGLVASSSPVLRLVLRDLSSILNATSVFVWIVLALIWFGLTDRAPIFTTLMITIPVLMSNVFEAIDSLDRRLLEMASVYRFTALDRFVHITFPSVIPYLFAGMRVAFALGLRVSVVAEIFGVSTGVGYMMNFARDTLRTDAVFAWALILITMMLLVDNIIFSPLLRWLTRWR</sequence>
<dbReference type="KEGG" id="tro:trd_A0332"/>
<dbReference type="HOGENOM" id="CLU_046113_4_0_0"/>
<dbReference type="Proteomes" id="UP000000447">
    <property type="component" value="Plasmid unnamed"/>
</dbReference>
<keyword evidence="6 7" id="KW-0472">Membrane</keyword>
<dbReference type="GO" id="GO:0005886">
    <property type="term" value="C:plasma membrane"/>
    <property type="evidence" value="ECO:0007669"/>
    <property type="project" value="UniProtKB-SubCell"/>
</dbReference>
<keyword evidence="10" id="KW-1185">Reference proteome</keyword>
<dbReference type="PROSITE" id="PS50928">
    <property type="entry name" value="ABC_TM1"/>
    <property type="match status" value="1"/>
</dbReference>
<keyword evidence="2 7" id="KW-0813">Transport</keyword>
<geneLocation type="plasmid" evidence="10">
    <name>Tros</name>
</geneLocation>
<reference evidence="9 10" key="1">
    <citation type="journal article" date="2009" name="PLoS ONE">
        <title>Complete genome sequence of the aerobic CO-oxidizing thermophile Thermomicrobium roseum.</title>
        <authorList>
            <person name="Wu D."/>
            <person name="Raymond J."/>
            <person name="Wu M."/>
            <person name="Chatterji S."/>
            <person name="Ren Q."/>
            <person name="Graham J.E."/>
            <person name="Bryant D.A."/>
            <person name="Robb F."/>
            <person name="Colman A."/>
            <person name="Tallon L.J."/>
            <person name="Badger J.H."/>
            <person name="Madupu R."/>
            <person name="Ward N.L."/>
            <person name="Eisen J.A."/>
        </authorList>
    </citation>
    <scope>NUCLEOTIDE SEQUENCE [LARGE SCALE GENOMIC DNA]</scope>
    <source>
        <strain evidence="10">ATCC 27502 / DSM 5159 / P-2</strain>
        <plasmid evidence="9">unnamed</plasmid>
    </source>
</reference>
<dbReference type="InterPro" id="IPR000515">
    <property type="entry name" value="MetI-like"/>
</dbReference>
<dbReference type="CDD" id="cd06261">
    <property type="entry name" value="TM_PBP2"/>
    <property type="match status" value="1"/>
</dbReference>
<feature type="transmembrane region" description="Helical" evidence="7">
    <location>
        <begin position="81"/>
        <end position="103"/>
    </location>
</feature>
<evidence type="ECO:0000256" key="4">
    <source>
        <dbReference type="ARBA" id="ARBA00022692"/>
    </source>
</evidence>
<evidence type="ECO:0000313" key="10">
    <source>
        <dbReference type="Proteomes" id="UP000000447"/>
    </source>
</evidence>
<dbReference type="eggNOG" id="COG0600">
    <property type="taxonomic scope" value="Bacteria"/>
</dbReference>
<dbReference type="Pfam" id="PF00528">
    <property type="entry name" value="BPD_transp_1"/>
    <property type="match status" value="1"/>
</dbReference>
<name>B9L3G8_THERP</name>
<keyword evidence="3" id="KW-1003">Cell membrane</keyword>
<keyword evidence="5 7" id="KW-1133">Transmembrane helix</keyword>
<dbReference type="InterPro" id="IPR035906">
    <property type="entry name" value="MetI-like_sf"/>
</dbReference>
<comment type="similarity">
    <text evidence="7">Belongs to the binding-protein-dependent transport system permease family.</text>
</comment>
<dbReference type="AlphaFoldDB" id="B9L3G8"/>
<comment type="subcellular location">
    <subcellularLocation>
        <location evidence="1 7">Cell membrane</location>
        <topology evidence="1 7">Multi-pass membrane protein</topology>
    </subcellularLocation>
</comment>
<dbReference type="GO" id="GO:0055085">
    <property type="term" value="P:transmembrane transport"/>
    <property type="evidence" value="ECO:0007669"/>
    <property type="project" value="InterPro"/>
</dbReference>
<evidence type="ECO:0000256" key="1">
    <source>
        <dbReference type="ARBA" id="ARBA00004651"/>
    </source>
</evidence>
<feature type="transmembrane region" description="Helical" evidence="7">
    <location>
        <begin position="239"/>
        <end position="262"/>
    </location>
</feature>
<evidence type="ECO:0000256" key="5">
    <source>
        <dbReference type="ARBA" id="ARBA00022989"/>
    </source>
</evidence>
<evidence type="ECO:0000256" key="3">
    <source>
        <dbReference type="ARBA" id="ARBA00022475"/>
    </source>
</evidence>
<dbReference type="SUPFAM" id="SSF161098">
    <property type="entry name" value="MetI-like"/>
    <property type="match status" value="1"/>
</dbReference>
<protein>
    <submittedName>
        <fullName evidence="9">ABC nitrate/sulfonate/bicarbonate family transporter, inner membrane subunit</fullName>
    </submittedName>
</protein>
<dbReference type="RefSeq" id="WP_012643287.1">
    <property type="nucleotide sequence ID" value="NC_011961.1"/>
</dbReference>
<evidence type="ECO:0000313" key="9">
    <source>
        <dbReference type="EMBL" id="ACM07300.1"/>
    </source>
</evidence>
<evidence type="ECO:0000256" key="2">
    <source>
        <dbReference type="ARBA" id="ARBA00022448"/>
    </source>
</evidence>
<dbReference type="Gene3D" id="1.10.3720.10">
    <property type="entry name" value="MetI-like"/>
    <property type="match status" value="1"/>
</dbReference>